<organism evidence="5 6">
    <name type="scientific">Phycicoccus sonneratiae</name>
    <dbReference type="NCBI Taxonomy" id="2807628"/>
    <lineage>
        <taxon>Bacteria</taxon>
        <taxon>Bacillati</taxon>
        <taxon>Actinomycetota</taxon>
        <taxon>Actinomycetes</taxon>
        <taxon>Micrococcales</taxon>
        <taxon>Intrasporangiaceae</taxon>
        <taxon>Phycicoccus</taxon>
    </lineage>
</organism>
<protein>
    <submittedName>
        <fullName evidence="5">Saccharopine dehydrogenase</fullName>
    </submittedName>
</protein>
<dbReference type="CDD" id="cd12188">
    <property type="entry name" value="SDH"/>
    <property type="match status" value="1"/>
</dbReference>
<dbReference type="PANTHER" id="PTHR11133">
    <property type="entry name" value="SACCHAROPINE DEHYDROGENASE"/>
    <property type="match status" value="1"/>
</dbReference>
<feature type="domain" description="Alanine dehydrogenase/pyridine nucleotide transhydrogenase N-terminal" evidence="4">
    <location>
        <begin position="7"/>
        <end position="140"/>
    </location>
</feature>
<dbReference type="Proteomes" id="UP001430172">
    <property type="component" value="Unassembled WGS sequence"/>
</dbReference>
<comment type="caution">
    <text evidence="5">The sequence shown here is derived from an EMBL/GenBank/DDBJ whole genome shotgun (WGS) entry which is preliminary data.</text>
</comment>
<evidence type="ECO:0000313" key="5">
    <source>
        <dbReference type="EMBL" id="MBM6400807.1"/>
    </source>
</evidence>
<dbReference type="SMART" id="SM01003">
    <property type="entry name" value="AlaDh_PNT_N"/>
    <property type="match status" value="1"/>
</dbReference>
<dbReference type="PIRSF" id="PIRSF018250">
    <property type="entry name" value="Saccharopine_DH_Lys"/>
    <property type="match status" value="1"/>
</dbReference>
<reference evidence="5" key="1">
    <citation type="submission" date="2021-02" db="EMBL/GenBank/DDBJ databases">
        <title>Phycicoccus sp. MQZ13P-5T, whole genome shotgun sequence.</title>
        <authorList>
            <person name="Tuo L."/>
        </authorList>
    </citation>
    <scope>NUCLEOTIDE SEQUENCE</scope>
    <source>
        <strain evidence="5">MQZ13P-5</strain>
    </source>
</reference>
<dbReference type="InterPro" id="IPR027281">
    <property type="entry name" value="Lys1"/>
</dbReference>
<dbReference type="Pfam" id="PF05222">
    <property type="entry name" value="AlaDh_PNT_N"/>
    <property type="match status" value="1"/>
</dbReference>
<keyword evidence="2" id="KW-0560">Oxidoreductase</keyword>
<dbReference type="SUPFAM" id="SSF52283">
    <property type="entry name" value="Formate/glycerate dehydrogenase catalytic domain-like"/>
    <property type="match status" value="1"/>
</dbReference>
<dbReference type="RefSeq" id="WP_204131285.1">
    <property type="nucleotide sequence ID" value="NZ_JAFDVD010000011.1"/>
</dbReference>
<dbReference type="InterPro" id="IPR051168">
    <property type="entry name" value="AASS"/>
</dbReference>
<evidence type="ECO:0000313" key="6">
    <source>
        <dbReference type="Proteomes" id="UP001430172"/>
    </source>
</evidence>
<dbReference type="InterPro" id="IPR007886">
    <property type="entry name" value="AlaDH/PNT_N"/>
</dbReference>
<accession>A0ABS2CLN2</accession>
<dbReference type="Gene3D" id="3.40.50.720">
    <property type="entry name" value="NAD(P)-binding Rossmann-like Domain"/>
    <property type="match status" value="2"/>
</dbReference>
<evidence type="ECO:0000256" key="2">
    <source>
        <dbReference type="ARBA" id="ARBA00023002"/>
    </source>
</evidence>
<proteinExistence type="inferred from homology"/>
<evidence type="ECO:0000256" key="3">
    <source>
        <dbReference type="ARBA" id="ARBA00023027"/>
    </source>
</evidence>
<gene>
    <name evidence="5" type="ORF">JQN70_10455</name>
</gene>
<sequence length="352" mass="37420">MSSVHLWLRHETRSTERRAPLVPHDAARLVADGVRVTVEESPQRVFDVEAYRAGGCHVTPAGSWVDAPDDAHVLGIKELPDEPAALRHTHIFFGHAYKGQDGAGSLLARFAAGGGELLDLEYLTVDGRRVIAFGYWAGYVGAALGVLAARGALAPLHPMERAELDALVRAAGADGMSALVVGAQGRSGRGALDALLAANTVLDGWDREDTRVLDREALLDHELLVNCVLSTTPQPAFVRPEDLTAPRALRVVADVTCDVTSEHNLVPVNTAITSWEEPARRVGDDPPLDVIAVDNLPSLLPREASVAFSADLVPLVPTLAGRRGPWREALRAFVAAQAHRAGGPRAVAPGPS</sequence>
<dbReference type="EMBL" id="JAFDVD010000011">
    <property type="protein sequence ID" value="MBM6400807.1"/>
    <property type="molecule type" value="Genomic_DNA"/>
</dbReference>
<evidence type="ECO:0000256" key="1">
    <source>
        <dbReference type="ARBA" id="ARBA00005689"/>
    </source>
</evidence>
<evidence type="ECO:0000259" key="4">
    <source>
        <dbReference type="SMART" id="SM01003"/>
    </source>
</evidence>
<keyword evidence="6" id="KW-1185">Reference proteome</keyword>
<keyword evidence="3" id="KW-0520">NAD</keyword>
<dbReference type="PANTHER" id="PTHR11133:SF23">
    <property type="entry name" value="SACCHAROPINE DEHYDROGENASE [NAD(+), L-LYSINE-FORMING]"/>
    <property type="match status" value="1"/>
</dbReference>
<name>A0ABS2CLN2_9MICO</name>
<comment type="similarity">
    <text evidence="1">Belongs to the AlaDH/PNT family.</text>
</comment>